<protein>
    <recommendedName>
        <fullName evidence="1">Calmodulin binding protein-like N-terminal domain-containing protein</fullName>
    </recommendedName>
</protein>
<organism evidence="2 3">
    <name type="scientific">Centaurea solstitialis</name>
    <name type="common">yellow star-thistle</name>
    <dbReference type="NCBI Taxonomy" id="347529"/>
    <lineage>
        <taxon>Eukaryota</taxon>
        <taxon>Viridiplantae</taxon>
        <taxon>Streptophyta</taxon>
        <taxon>Embryophyta</taxon>
        <taxon>Tracheophyta</taxon>
        <taxon>Spermatophyta</taxon>
        <taxon>Magnoliopsida</taxon>
        <taxon>eudicotyledons</taxon>
        <taxon>Gunneridae</taxon>
        <taxon>Pentapetalae</taxon>
        <taxon>asterids</taxon>
        <taxon>campanulids</taxon>
        <taxon>Asterales</taxon>
        <taxon>Asteraceae</taxon>
        <taxon>Carduoideae</taxon>
        <taxon>Cardueae</taxon>
        <taxon>Centaureinae</taxon>
        <taxon>Centaurea</taxon>
    </lineage>
</organism>
<dbReference type="Pfam" id="PF07887">
    <property type="entry name" value="Calmodulin_bind"/>
    <property type="match status" value="1"/>
</dbReference>
<proteinExistence type="predicted"/>
<feature type="domain" description="Calmodulin binding protein-like N-terminal" evidence="1">
    <location>
        <begin position="195"/>
        <end position="329"/>
    </location>
</feature>
<dbReference type="PANTHER" id="PTHR31713">
    <property type="entry name" value="OS02G0177800 PROTEIN"/>
    <property type="match status" value="1"/>
</dbReference>
<sequence>MAMAEKQPRRFIIPYPPRANQLSISINLIKVSQMCQSQICSSQNVGVSKTCNFGDGDGGDGDLMRFSPLRETELKEMLDCIPQDMRCRFDRWIRMFVSIIGTAMHESVCVSVCMHMSHVLVCINRKFFTRAENINLKNFMNRHRKPDHQNACPRMVNAEQQSFLSLIKEKFGLDLLTSLTGNFGCTASTSGSQTLQLQFLNGISTPVSTGMDIKGEDNEPFIVALVDGTGKIVSMGAEAAAKVEIVVLEGDCNDDEVENWSSHDFNNKIIRDWNGKKVLQGNTFLNLKAGIGSVDKISFTHNSTWKKKRDCRLGARSVNAVSVKKRKQNPFSLGTSASTQTRSMISLIYMTIYGDYIRSARRAKIETVGDFIVCLYLNRQSLEEIFDREKHAKSLKISEKHALTCPTKLKYCSSCEQKPEVVFNASGEENAKKLVISAFENWGDVTCVDEDKSVADCSNPAVYGPAKTEMVTPCLDTLVTTYDENIYRVGLNLHINELSLFGNMLSDEKDPNPHLLPEALRKQYNEIHSGFESFCTSNEHDPEHLFGLVGTRTDKKKRFCRRWRMLVWVVTFTRPLIKRSLDDIRSPKKPRLLGGFKCEPPFGCEREDNRERDTWRMTRRHVKSTADD</sequence>
<dbReference type="GO" id="GO:0043565">
    <property type="term" value="F:sequence-specific DNA binding"/>
    <property type="evidence" value="ECO:0007669"/>
    <property type="project" value="TreeGrafter"/>
</dbReference>
<dbReference type="AlphaFoldDB" id="A0AA38TFA4"/>
<dbReference type="GO" id="GO:0005516">
    <property type="term" value="F:calmodulin binding"/>
    <property type="evidence" value="ECO:0007669"/>
    <property type="project" value="InterPro"/>
</dbReference>
<dbReference type="InterPro" id="IPR046831">
    <property type="entry name" value="Calmodulin_bind_N"/>
</dbReference>
<reference evidence="2" key="1">
    <citation type="submission" date="2023-03" db="EMBL/GenBank/DDBJ databases">
        <title>Chromosome-scale reference genome and RAD-based genetic map of yellow starthistle (Centaurea solstitialis) reveal putative structural variation and QTLs associated with invader traits.</title>
        <authorList>
            <person name="Reatini B."/>
            <person name="Cang F.A."/>
            <person name="Jiang Q."/>
            <person name="Mckibben M.T.W."/>
            <person name="Barker M.S."/>
            <person name="Rieseberg L.H."/>
            <person name="Dlugosch K.M."/>
        </authorList>
    </citation>
    <scope>NUCLEOTIDE SEQUENCE</scope>
    <source>
        <strain evidence="2">CAN-66</strain>
        <tissue evidence="2">Leaf</tissue>
    </source>
</reference>
<keyword evidence="3" id="KW-1185">Reference proteome</keyword>
<accession>A0AA38TFA4</accession>
<evidence type="ECO:0000259" key="1">
    <source>
        <dbReference type="Pfam" id="PF07887"/>
    </source>
</evidence>
<name>A0AA38TFA4_9ASTR</name>
<dbReference type="EMBL" id="JARYMX010000002">
    <property type="protein sequence ID" value="KAJ9559904.1"/>
    <property type="molecule type" value="Genomic_DNA"/>
</dbReference>
<dbReference type="PANTHER" id="PTHR31713:SF77">
    <property type="entry name" value="CALMODULIN-BINDING PROTEIN, REVERSE TRANSCRIPTASE, RNA-DEPENDENT DNA POLYMERASE-RELATED"/>
    <property type="match status" value="1"/>
</dbReference>
<evidence type="ECO:0000313" key="3">
    <source>
        <dbReference type="Proteomes" id="UP001172457"/>
    </source>
</evidence>
<evidence type="ECO:0000313" key="2">
    <source>
        <dbReference type="EMBL" id="KAJ9559904.1"/>
    </source>
</evidence>
<dbReference type="GO" id="GO:0005634">
    <property type="term" value="C:nucleus"/>
    <property type="evidence" value="ECO:0007669"/>
    <property type="project" value="TreeGrafter"/>
</dbReference>
<dbReference type="Proteomes" id="UP001172457">
    <property type="component" value="Chromosome 2"/>
</dbReference>
<comment type="caution">
    <text evidence="2">The sequence shown here is derived from an EMBL/GenBank/DDBJ whole genome shotgun (WGS) entry which is preliminary data.</text>
</comment>
<dbReference type="InterPro" id="IPR012416">
    <property type="entry name" value="CBP60"/>
</dbReference>
<dbReference type="GO" id="GO:0003700">
    <property type="term" value="F:DNA-binding transcription factor activity"/>
    <property type="evidence" value="ECO:0007669"/>
    <property type="project" value="TreeGrafter"/>
</dbReference>
<dbReference type="GO" id="GO:0080142">
    <property type="term" value="P:regulation of salicylic acid biosynthetic process"/>
    <property type="evidence" value="ECO:0007669"/>
    <property type="project" value="TreeGrafter"/>
</dbReference>
<gene>
    <name evidence="2" type="ORF">OSB04_005064</name>
</gene>